<keyword evidence="5" id="KW-0540">Nuclease</keyword>
<evidence type="ECO:0000313" key="5">
    <source>
        <dbReference type="EMBL" id="MBB4739534.1"/>
    </source>
</evidence>
<keyword evidence="3" id="KW-0238">DNA-binding</keyword>
<evidence type="ECO:0000256" key="1">
    <source>
        <dbReference type="ARBA" id="ARBA00010923"/>
    </source>
</evidence>
<dbReference type="GO" id="GO:0003677">
    <property type="term" value="F:DNA binding"/>
    <property type="evidence" value="ECO:0007669"/>
    <property type="project" value="UniProtKB-KW"/>
</dbReference>
<dbReference type="InterPro" id="IPR000055">
    <property type="entry name" value="Restrct_endonuc_typeI_TRD"/>
</dbReference>
<evidence type="ECO:0000259" key="4">
    <source>
        <dbReference type="Pfam" id="PF01420"/>
    </source>
</evidence>
<organism evidence="5 6">
    <name type="scientific">Actinoplanes octamycinicus</name>
    <dbReference type="NCBI Taxonomy" id="135948"/>
    <lineage>
        <taxon>Bacteria</taxon>
        <taxon>Bacillati</taxon>
        <taxon>Actinomycetota</taxon>
        <taxon>Actinomycetes</taxon>
        <taxon>Micromonosporales</taxon>
        <taxon>Micromonosporaceae</taxon>
        <taxon>Actinoplanes</taxon>
    </lineage>
</organism>
<name>A0A7W7M773_9ACTN</name>
<dbReference type="GO" id="GO:0009307">
    <property type="term" value="P:DNA restriction-modification system"/>
    <property type="evidence" value="ECO:0007669"/>
    <property type="project" value="UniProtKB-KW"/>
</dbReference>
<sequence>MPCGCPFASLQHLKTDSDWQPYCRAMIVGGSTIRMRVTETARAVLLPYYVHCYLMHPAVLEFLGQQVKQGIQPSLTQGSFRKLPIALPPVDIQQEVAEVAQAFRTKIEVPRKGRRTDPAAVQAGSFLDGR</sequence>
<dbReference type="GO" id="GO:0004519">
    <property type="term" value="F:endonuclease activity"/>
    <property type="evidence" value="ECO:0007669"/>
    <property type="project" value="UniProtKB-KW"/>
</dbReference>
<accession>A0A7W7M773</accession>
<dbReference type="Gene3D" id="3.90.220.20">
    <property type="entry name" value="DNA methylase specificity domains"/>
    <property type="match status" value="1"/>
</dbReference>
<evidence type="ECO:0000256" key="3">
    <source>
        <dbReference type="ARBA" id="ARBA00023125"/>
    </source>
</evidence>
<evidence type="ECO:0000313" key="6">
    <source>
        <dbReference type="Proteomes" id="UP000546162"/>
    </source>
</evidence>
<gene>
    <name evidence="5" type="ORF">BJY16_002993</name>
</gene>
<keyword evidence="5" id="KW-0255">Endonuclease</keyword>
<dbReference type="EMBL" id="JACHNB010000001">
    <property type="protein sequence ID" value="MBB4739534.1"/>
    <property type="molecule type" value="Genomic_DNA"/>
</dbReference>
<keyword evidence="5" id="KW-0378">Hydrolase</keyword>
<comment type="similarity">
    <text evidence="1">Belongs to the type-I restriction system S methylase family.</text>
</comment>
<keyword evidence="6" id="KW-1185">Reference proteome</keyword>
<comment type="caution">
    <text evidence="5">The sequence shown here is derived from an EMBL/GenBank/DDBJ whole genome shotgun (WGS) entry which is preliminary data.</text>
</comment>
<proteinExistence type="inferred from homology"/>
<feature type="domain" description="Type I restriction modification DNA specificity" evidence="4">
    <location>
        <begin position="60"/>
        <end position="108"/>
    </location>
</feature>
<dbReference type="InterPro" id="IPR044946">
    <property type="entry name" value="Restrct_endonuc_typeI_TRD_sf"/>
</dbReference>
<protein>
    <submittedName>
        <fullName evidence="5">Restriction endonuclease S subunit</fullName>
    </submittedName>
</protein>
<keyword evidence="2" id="KW-0680">Restriction system</keyword>
<dbReference type="Pfam" id="PF01420">
    <property type="entry name" value="Methylase_S"/>
    <property type="match status" value="1"/>
</dbReference>
<dbReference type="SUPFAM" id="SSF116734">
    <property type="entry name" value="DNA methylase specificity domain"/>
    <property type="match status" value="1"/>
</dbReference>
<evidence type="ECO:0000256" key="2">
    <source>
        <dbReference type="ARBA" id="ARBA00022747"/>
    </source>
</evidence>
<dbReference type="AlphaFoldDB" id="A0A7W7M773"/>
<dbReference type="Proteomes" id="UP000546162">
    <property type="component" value="Unassembled WGS sequence"/>
</dbReference>
<reference evidence="5 6" key="1">
    <citation type="submission" date="2020-08" db="EMBL/GenBank/DDBJ databases">
        <title>Sequencing the genomes of 1000 actinobacteria strains.</title>
        <authorList>
            <person name="Klenk H.-P."/>
        </authorList>
    </citation>
    <scope>NUCLEOTIDE SEQUENCE [LARGE SCALE GENOMIC DNA]</scope>
    <source>
        <strain evidence="5 6">DSM 45809</strain>
    </source>
</reference>